<dbReference type="GO" id="GO:0005886">
    <property type="term" value="C:plasma membrane"/>
    <property type="evidence" value="ECO:0007669"/>
    <property type="project" value="TreeGrafter"/>
</dbReference>
<evidence type="ECO:0000256" key="3">
    <source>
        <dbReference type="ARBA" id="ARBA00022989"/>
    </source>
</evidence>
<evidence type="ECO:0000256" key="4">
    <source>
        <dbReference type="ARBA" id="ARBA00023136"/>
    </source>
</evidence>
<dbReference type="EMBL" id="BMAT01004750">
    <property type="protein sequence ID" value="GFR79506.1"/>
    <property type="molecule type" value="Genomic_DNA"/>
</dbReference>
<feature type="compositionally biased region" description="Low complexity" evidence="5">
    <location>
        <begin position="455"/>
        <end position="467"/>
    </location>
</feature>
<feature type="region of interest" description="Disordered" evidence="5">
    <location>
        <begin position="604"/>
        <end position="661"/>
    </location>
</feature>
<feature type="transmembrane region" description="Helical" evidence="6">
    <location>
        <begin position="192"/>
        <end position="218"/>
    </location>
</feature>
<dbReference type="PANTHER" id="PTHR11040">
    <property type="entry name" value="ZINC/IRON TRANSPORTER"/>
    <property type="match status" value="1"/>
</dbReference>
<accession>A0AAV4G4A9</accession>
<feature type="compositionally biased region" description="Polar residues" evidence="5">
    <location>
        <begin position="478"/>
        <end position="497"/>
    </location>
</feature>
<dbReference type="Proteomes" id="UP000762676">
    <property type="component" value="Unassembled WGS sequence"/>
</dbReference>
<dbReference type="PANTHER" id="PTHR11040:SF219">
    <property type="entry name" value="ZRT (ZRT), IRT- (IRT-) LIKE PROTEIN TRANSPORTER"/>
    <property type="match status" value="1"/>
</dbReference>
<feature type="compositionally biased region" description="Basic residues" evidence="5">
    <location>
        <begin position="426"/>
        <end position="435"/>
    </location>
</feature>
<evidence type="ECO:0000256" key="1">
    <source>
        <dbReference type="ARBA" id="ARBA00004141"/>
    </source>
</evidence>
<evidence type="ECO:0000256" key="5">
    <source>
        <dbReference type="SAM" id="MobiDB-lite"/>
    </source>
</evidence>
<protein>
    <submittedName>
        <fullName evidence="7">Zinc transporter ZIP3</fullName>
    </submittedName>
</protein>
<keyword evidence="2 6" id="KW-0812">Transmembrane</keyword>
<dbReference type="Pfam" id="PF02535">
    <property type="entry name" value="Zip"/>
    <property type="match status" value="2"/>
</dbReference>
<feature type="transmembrane region" description="Helical" evidence="6">
    <location>
        <begin position="112"/>
        <end position="130"/>
    </location>
</feature>
<evidence type="ECO:0000313" key="8">
    <source>
        <dbReference type="Proteomes" id="UP000762676"/>
    </source>
</evidence>
<feature type="region of interest" description="Disordered" evidence="5">
    <location>
        <begin position="421"/>
        <end position="440"/>
    </location>
</feature>
<feature type="compositionally biased region" description="Basic and acidic residues" evidence="5">
    <location>
        <begin position="623"/>
        <end position="646"/>
    </location>
</feature>
<feature type="transmembrane region" description="Helical" evidence="6">
    <location>
        <begin position="150"/>
        <end position="172"/>
    </location>
</feature>
<feature type="compositionally biased region" description="Basic and acidic residues" evidence="5">
    <location>
        <begin position="549"/>
        <end position="562"/>
    </location>
</feature>
<feature type="compositionally biased region" description="Polar residues" evidence="5">
    <location>
        <begin position="523"/>
        <end position="534"/>
    </location>
</feature>
<evidence type="ECO:0000313" key="7">
    <source>
        <dbReference type="EMBL" id="GFR79506.1"/>
    </source>
</evidence>
<proteinExistence type="predicted"/>
<feature type="compositionally biased region" description="Low complexity" evidence="5">
    <location>
        <begin position="604"/>
        <end position="614"/>
    </location>
</feature>
<dbReference type="AlphaFoldDB" id="A0AAV4G4A9"/>
<dbReference type="GO" id="GO:0005385">
    <property type="term" value="F:zinc ion transmembrane transporter activity"/>
    <property type="evidence" value="ECO:0007669"/>
    <property type="project" value="TreeGrafter"/>
</dbReference>
<sequence>MSPYPSKLILFTNKSLNHGAAFNLIKSLRFATTIFITWPNPAGSVSTTTPSSSSSSTTSRAVLAVFRALATKSSAVPSEPGVVGNGPPGAEADQAHDQQEQQNMMDVVITKIISMLILAVLSVLCGLLPLRMLIHSPNIFSRGGRGPLEYFLCGLRLFSGGIYLATCFLHLMPDTREKMAAVMINMGSNTKYAVPELLVLCGFYAVVFVEQIIQALYVKALQSDANRKRRRPRPPAPRGAREDNRFPRKSRSSPDEESSRGDGDMGDLVTMPNPGNCSNRSSSMRYNVEDNDDDDEDDDDDVLVDEEEDMSFNNSDSDERSLDSMTQAKEKLIDPDTVQEYRRECQTDSRQSGECINSNAVPSATVHVRCNPTHSMNRQDSNSSAADTEVVLLKTFCPVSNSETLPRRSTVPGSQFDCGPPPTIHIHSHQHHPSRHSAEMNHCGQKANIYPHPPNKQYHQQQQNQPTSLPPHLPTSSCQNKLTPNNVNKESPQQNHCSSSPSFSSPSVSSSHIPETLRASEPQRISQPYTTNDTPLAKKSNVQYPVIDKNMDSPRSETHSDPHSPQGELPQSLVYLKEDRAFSNSPCEENDRYHREAFTTISTAAPFTYTPPTTSIGNNYRPKKNDSSSQEDRDVDSGIFSSRRDTQPPNTEARKLNTMAPSREVSFDQISDSSSQLQDIQVKRVVDELSRRDDSSTAHFRSIIYIMALSFHGIFEGMALGLQSMKSSVWALCFAIVVHRCVLAFKLGMDLSRGEEKHGTAFLCIGTFTLISILGIIIGVLICSGASLYSDVTVPEAILQSLATGTIFYIVFFDILFKDLEGKDDLKRVSCSFVGFALMAVVFAITRS</sequence>
<organism evidence="7 8">
    <name type="scientific">Elysia marginata</name>
    <dbReference type="NCBI Taxonomy" id="1093978"/>
    <lineage>
        <taxon>Eukaryota</taxon>
        <taxon>Metazoa</taxon>
        <taxon>Spiralia</taxon>
        <taxon>Lophotrochozoa</taxon>
        <taxon>Mollusca</taxon>
        <taxon>Gastropoda</taxon>
        <taxon>Heterobranchia</taxon>
        <taxon>Euthyneura</taxon>
        <taxon>Panpulmonata</taxon>
        <taxon>Sacoglossa</taxon>
        <taxon>Placobranchoidea</taxon>
        <taxon>Plakobranchidae</taxon>
        <taxon>Elysia</taxon>
    </lineage>
</organism>
<feature type="region of interest" description="Disordered" evidence="5">
    <location>
        <begin position="76"/>
        <end position="98"/>
    </location>
</feature>
<name>A0AAV4G4A9_9GAST</name>
<feature type="region of interest" description="Disordered" evidence="5">
    <location>
        <begin position="224"/>
        <end position="301"/>
    </location>
</feature>
<dbReference type="InterPro" id="IPR003689">
    <property type="entry name" value="ZIP"/>
</dbReference>
<evidence type="ECO:0000256" key="2">
    <source>
        <dbReference type="ARBA" id="ARBA00022692"/>
    </source>
</evidence>
<gene>
    <name evidence="7" type="ORF">ElyMa_002289800</name>
</gene>
<feature type="compositionally biased region" description="Basic and acidic residues" evidence="5">
    <location>
        <begin position="239"/>
        <end position="263"/>
    </location>
</feature>
<feature type="transmembrane region" description="Helical" evidence="6">
    <location>
        <begin position="797"/>
        <end position="817"/>
    </location>
</feature>
<evidence type="ECO:0000256" key="6">
    <source>
        <dbReference type="SAM" id="Phobius"/>
    </source>
</evidence>
<comment type="caution">
    <text evidence="7">The sequence shown here is derived from an EMBL/GenBank/DDBJ whole genome shotgun (WGS) entry which is preliminary data.</text>
</comment>
<feature type="compositionally biased region" description="Low complexity" evidence="5">
    <location>
        <begin position="498"/>
        <end position="511"/>
    </location>
</feature>
<keyword evidence="4 6" id="KW-0472">Membrane</keyword>
<keyword evidence="3 6" id="KW-1133">Transmembrane helix</keyword>
<feature type="compositionally biased region" description="Polar residues" evidence="5">
    <location>
        <begin position="273"/>
        <end position="285"/>
    </location>
</feature>
<comment type="subcellular location">
    <subcellularLocation>
        <location evidence="1">Membrane</location>
        <topology evidence="1">Multi-pass membrane protein</topology>
    </subcellularLocation>
</comment>
<feature type="transmembrane region" description="Helical" evidence="6">
    <location>
        <begin position="761"/>
        <end position="782"/>
    </location>
</feature>
<feature type="compositionally biased region" description="Acidic residues" evidence="5">
    <location>
        <begin position="289"/>
        <end position="301"/>
    </location>
</feature>
<feature type="region of interest" description="Disordered" evidence="5">
    <location>
        <begin position="445"/>
        <end position="569"/>
    </location>
</feature>
<keyword evidence="8" id="KW-1185">Reference proteome</keyword>
<reference evidence="7 8" key="1">
    <citation type="journal article" date="2021" name="Elife">
        <title>Chloroplast acquisition without the gene transfer in kleptoplastic sea slugs, Plakobranchus ocellatus.</title>
        <authorList>
            <person name="Maeda T."/>
            <person name="Takahashi S."/>
            <person name="Yoshida T."/>
            <person name="Shimamura S."/>
            <person name="Takaki Y."/>
            <person name="Nagai Y."/>
            <person name="Toyoda A."/>
            <person name="Suzuki Y."/>
            <person name="Arimoto A."/>
            <person name="Ishii H."/>
            <person name="Satoh N."/>
            <person name="Nishiyama T."/>
            <person name="Hasebe M."/>
            <person name="Maruyama T."/>
            <person name="Minagawa J."/>
            <person name="Obokata J."/>
            <person name="Shigenobu S."/>
        </authorList>
    </citation>
    <scope>NUCLEOTIDE SEQUENCE [LARGE SCALE GENOMIC DNA]</scope>
</reference>
<feature type="transmembrane region" description="Helical" evidence="6">
    <location>
        <begin position="728"/>
        <end position="749"/>
    </location>
</feature>
<feature type="transmembrane region" description="Helical" evidence="6">
    <location>
        <begin position="829"/>
        <end position="846"/>
    </location>
</feature>